<accession>A0A4Y2FHG8</accession>
<organism evidence="2 3">
    <name type="scientific">Araneus ventricosus</name>
    <name type="common">Orbweaver spider</name>
    <name type="synonym">Epeira ventricosa</name>
    <dbReference type="NCBI Taxonomy" id="182803"/>
    <lineage>
        <taxon>Eukaryota</taxon>
        <taxon>Metazoa</taxon>
        <taxon>Ecdysozoa</taxon>
        <taxon>Arthropoda</taxon>
        <taxon>Chelicerata</taxon>
        <taxon>Arachnida</taxon>
        <taxon>Araneae</taxon>
        <taxon>Araneomorphae</taxon>
        <taxon>Entelegynae</taxon>
        <taxon>Araneoidea</taxon>
        <taxon>Araneidae</taxon>
        <taxon>Araneus</taxon>
    </lineage>
</organism>
<evidence type="ECO:0000313" key="2">
    <source>
        <dbReference type="EMBL" id="GBM40922.1"/>
    </source>
</evidence>
<keyword evidence="3" id="KW-1185">Reference proteome</keyword>
<reference evidence="2 3" key="1">
    <citation type="journal article" date="2019" name="Sci. Rep.">
        <title>Orb-weaving spider Araneus ventricosus genome elucidates the spidroin gene catalogue.</title>
        <authorList>
            <person name="Kono N."/>
            <person name="Nakamura H."/>
            <person name="Ohtoshi R."/>
            <person name="Moran D.A.P."/>
            <person name="Shinohara A."/>
            <person name="Yoshida Y."/>
            <person name="Fujiwara M."/>
            <person name="Mori M."/>
            <person name="Tomita M."/>
            <person name="Arakawa K."/>
        </authorList>
    </citation>
    <scope>NUCLEOTIDE SEQUENCE [LARGE SCALE GENOMIC DNA]</scope>
</reference>
<comment type="caution">
    <text evidence="2">The sequence shown here is derived from an EMBL/GenBank/DDBJ whole genome shotgun (WGS) entry which is preliminary data.</text>
</comment>
<feature type="signal peptide" evidence="1">
    <location>
        <begin position="1"/>
        <end position="29"/>
    </location>
</feature>
<gene>
    <name evidence="2" type="ORF">AVEN_161569_1</name>
</gene>
<sequence length="89" mass="10299">MQLPTKHKQRRRVRRTSWLLLAFPQLALTVPINLEVHETLSISQPGYRKREGNYPAIFVCSGRAEQEDESDSLDLSGEAIEYSDYKTDF</sequence>
<dbReference type="AlphaFoldDB" id="A0A4Y2FHG8"/>
<dbReference type="EMBL" id="BGPR01000948">
    <property type="protein sequence ID" value="GBM40922.1"/>
    <property type="molecule type" value="Genomic_DNA"/>
</dbReference>
<proteinExistence type="predicted"/>
<protein>
    <submittedName>
        <fullName evidence="2">Uncharacterized protein</fullName>
    </submittedName>
</protein>
<evidence type="ECO:0000256" key="1">
    <source>
        <dbReference type="SAM" id="SignalP"/>
    </source>
</evidence>
<name>A0A4Y2FHG8_ARAVE</name>
<evidence type="ECO:0000313" key="3">
    <source>
        <dbReference type="Proteomes" id="UP000499080"/>
    </source>
</evidence>
<keyword evidence="1" id="KW-0732">Signal</keyword>
<dbReference type="Proteomes" id="UP000499080">
    <property type="component" value="Unassembled WGS sequence"/>
</dbReference>
<feature type="chain" id="PRO_5021238198" evidence="1">
    <location>
        <begin position="30"/>
        <end position="89"/>
    </location>
</feature>